<keyword evidence="5" id="KW-0862">Zinc</keyword>
<dbReference type="InterPro" id="IPR013083">
    <property type="entry name" value="Znf_RING/FYVE/PHD"/>
</dbReference>
<organism evidence="8 9">
    <name type="scientific">Tanacetum coccineum</name>
    <dbReference type="NCBI Taxonomy" id="301880"/>
    <lineage>
        <taxon>Eukaryota</taxon>
        <taxon>Viridiplantae</taxon>
        <taxon>Streptophyta</taxon>
        <taxon>Embryophyta</taxon>
        <taxon>Tracheophyta</taxon>
        <taxon>Spermatophyta</taxon>
        <taxon>Magnoliopsida</taxon>
        <taxon>eudicotyledons</taxon>
        <taxon>Gunneridae</taxon>
        <taxon>Pentapetalae</taxon>
        <taxon>asterids</taxon>
        <taxon>campanulids</taxon>
        <taxon>Asterales</taxon>
        <taxon>Asteraceae</taxon>
        <taxon>Asteroideae</taxon>
        <taxon>Anthemideae</taxon>
        <taxon>Anthemidinae</taxon>
        <taxon>Tanacetum</taxon>
    </lineage>
</organism>
<reference evidence="8" key="1">
    <citation type="journal article" date="2022" name="Int. J. Mol. Sci.">
        <title>Draft Genome of Tanacetum Coccineum: Genomic Comparison of Closely Related Tanacetum-Family Plants.</title>
        <authorList>
            <person name="Yamashiro T."/>
            <person name="Shiraishi A."/>
            <person name="Nakayama K."/>
            <person name="Satake H."/>
        </authorList>
    </citation>
    <scope>NUCLEOTIDE SEQUENCE</scope>
</reference>
<evidence type="ECO:0000259" key="7">
    <source>
        <dbReference type="PROSITE" id="PS50089"/>
    </source>
</evidence>
<evidence type="ECO:0000256" key="5">
    <source>
        <dbReference type="ARBA" id="ARBA00022833"/>
    </source>
</evidence>
<accession>A0ABQ5BRJ3</accession>
<evidence type="ECO:0000256" key="4">
    <source>
        <dbReference type="ARBA" id="ARBA00022771"/>
    </source>
</evidence>
<dbReference type="Proteomes" id="UP001151760">
    <property type="component" value="Unassembled WGS sequence"/>
</dbReference>
<dbReference type="EC" id="2.3.2.27" evidence="2"/>
<protein>
    <recommendedName>
        <fullName evidence="2">RING-type E3 ubiquitin transferase</fullName>
        <ecNumber evidence="2">2.3.2.27</ecNumber>
    </recommendedName>
</protein>
<evidence type="ECO:0000256" key="3">
    <source>
        <dbReference type="ARBA" id="ARBA00022723"/>
    </source>
</evidence>
<dbReference type="PROSITE" id="PS50089">
    <property type="entry name" value="ZF_RING_2"/>
    <property type="match status" value="1"/>
</dbReference>
<reference evidence="8" key="2">
    <citation type="submission" date="2022-01" db="EMBL/GenBank/DDBJ databases">
        <authorList>
            <person name="Yamashiro T."/>
            <person name="Shiraishi A."/>
            <person name="Satake H."/>
            <person name="Nakayama K."/>
        </authorList>
    </citation>
    <scope>NUCLEOTIDE SEQUENCE</scope>
</reference>
<dbReference type="PANTHER" id="PTHR15710">
    <property type="entry name" value="E3 UBIQUITIN-PROTEIN LIGASE PRAJA"/>
    <property type="match status" value="1"/>
</dbReference>
<name>A0ABQ5BRJ3_9ASTR</name>
<evidence type="ECO:0000313" key="8">
    <source>
        <dbReference type="EMBL" id="GJT17460.1"/>
    </source>
</evidence>
<keyword evidence="4 6" id="KW-0863">Zinc-finger</keyword>
<dbReference type="PANTHER" id="PTHR15710:SF108">
    <property type="entry name" value="OS03G0286100 PROTEIN"/>
    <property type="match status" value="1"/>
</dbReference>
<comment type="catalytic activity">
    <reaction evidence="1">
        <text>S-ubiquitinyl-[E2 ubiquitin-conjugating enzyme]-L-cysteine + [acceptor protein]-L-lysine = [E2 ubiquitin-conjugating enzyme]-L-cysteine + N(6)-ubiquitinyl-[acceptor protein]-L-lysine.</text>
        <dbReference type="EC" id="2.3.2.27"/>
    </reaction>
</comment>
<gene>
    <name evidence="8" type="ORF">Tco_0876166</name>
</gene>
<evidence type="ECO:0000313" key="9">
    <source>
        <dbReference type="Proteomes" id="UP001151760"/>
    </source>
</evidence>
<dbReference type="EMBL" id="BQNB010013558">
    <property type="protein sequence ID" value="GJT17460.1"/>
    <property type="molecule type" value="Genomic_DNA"/>
</dbReference>
<dbReference type="InterPro" id="IPR001841">
    <property type="entry name" value="Znf_RING"/>
</dbReference>
<proteinExistence type="predicted"/>
<keyword evidence="3" id="KW-0479">Metal-binding</keyword>
<evidence type="ECO:0000256" key="6">
    <source>
        <dbReference type="PROSITE-ProRule" id="PRU00175"/>
    </source>
</evidence>
<evidence type="ECO:0000256" key="2">
    <source>
        <dbReference type="ARBA" id="ARBA00012483"/>
    </source>
</evidence>
<dbReference type="SUPFAM" id="SSF57850">
    <property type="entry name" value="RING/U-box"/>
    <property type="match status" value="1"/>
</dbReference>
<keyword evidence="9" id="KW-1185">Reference proteome</keyword>
<dbReference type="SMART" id="SM00184">
    <property type="entry name" value="RING"/>
    <property type="match status" value="1"/>
</dbReference>
<sequence>MVLNVSGSRLLSFIRVLPYEVNNELNVDYKDDEYEVYNNRDYEMFFGQFGENDAACLGRPPASKALLENLFTVVMTKEDFEKKDTICAVCKDEVGVGKMTTQLPCSHRYHGNCIVPWLGIRNTCPVFRFELLTDDVEYERRKSERTACT</sequence>
<evidence type="ECO:0000256" key="1">
    <source>
        <dbReference type="ARBA" id="ARBA00000900"/>
    </source>
</evidence>
<comment type="caution">
    <text evidence="8">The sequence shown here is derived from an EMBL/GenBank/DDBJ whole genome shotgun (WGS) entry which is preliminary data.</text>
</comment>
<dbReference type="Pfam" id="PF13639">
    <property type="entry name" value="zf-RING_2"/>
    <property type="match status" value="1"/>
</dbReference>
<dbReference type="Gene3D" id="3.30.40.10">
    <property type="entry name" value="Zinc/RING finger domain, C3HC4 (zinc finger)"/>
    <property type="match status" value="1"/>
</dbReference>
<feature type="domain" description="RING-type" evidence="7">
    <location>
        <begin position="87"/>
        <end position="128"/>
    </location>
</feature>